<sequence>MKKDSLHKVLPVLVFLISAGFIANIDKFSNKTTTQGGGETNLLLQKNAGEKRPNILFCIADDATFKHLSAYGCKWIKTPAFDRVAKEGLLFSNAYTPNAKCSPSRSCILIGRNSWQLEEAGNHVPYFPAKFKTFVETLAENGYQTGFTGKGWAPGNPGEINGNQRLLTGPGFNDKKLSPPTSGISAIDYASNFETFLNQRENGKPFCFWYGGHEPHRVYEYGSGVNKNGKKLSDVDDVPAFWMDNDTVRNDMLDYGLEIEYFDKQLEKILALLEKNNALDNTIIVVTSDNGMPFPRAKGHVYEYSNHLPLAIMWKEGIKNPGRKIDDFVSFIDFAPTFLQVAQVKNSHMQPIEGKSLLDIFKATNVQKRDHVLLGKERNDVGRPDDQGYPVRAIVKGQYLYLKNYEPARWPAANPETGYMDTDGSPTKTAILSAGRRNRKDFYWQLSFGKRSAEELYNLKTDPYCVENLAGKKDFQVVQNSLREQMEKELKAQNDPRILGKGYLFDQYLYAEPKVRDYYNRFKKGEKIKAAWINESDYEPDF</sequence>
<dbReference type="InterPro" id="IPR000917">
    <property type="entry name" value="Sulfatase_N"/>
</dbReference>
<protein>
    <submittedName>
        <fullName evidence="2">Sulfatase</fullName>
    </submittedName>
</protein>
<keyword evidence="3" id="KW-1185">Reference proteome</keyword>
<dbReference type="PANTHER" id="PTHR43751">
    <property type="entry name" value="SULFATASE"/>
    <property type="match status" value="1"/>
</dbReference>
<proteinExistence type="predicted"/>
<dbReference type="InterPro" id="IPR052701">
    <property type="entry name" value="GAG_Ulvan_Degrading_Sulfatases"/>
</dbReference>
<dbReference type="EMBL" id="JACYGY010000001">
    <property type="protein sequence ID" value="MBE9461411.1"/>
    <property type="molecule type" value="Genomic_DNA"/>
</dbReference>
<evidence type="ECO:0000259" key="1">
    <source>
        <dbReference type="Pfam" id="PF00884"/>
    </source>
</evidence>
<name>A0ABR9W7G6_9BACT</name>
<dbReference type="Gene3D" id="3.40.720.10">
    <property type="entry name" value="Alkaline Phosphatase, subunit A"/>
    <property type="match status" value="1"/>
</dbReference>
<dbReference type="SUPFAM" id="SSF53649">
    <property type="entry name" value="Alkaline phosphatase-like"/>
    <property type="match status" value="1"/>
</dbReference>
<comment type="caution">
    <text evidence="2">The sequence shown here is derived from an EMBL/GenBank/DDBJ whole genome shotgun (WGS) entry which is preliminary data.</text>
</comment>
<reference evidence="3" key="1">
    <citation type="submission" date="2023-07" db="EMBL/GenBank/DDBJ databases">
        <title>Dyadobacter sp. nov 'subterranea' isolated from contaminted grondwater.</title>
        <authorList>
            <person name="Szabo I."/>
            <person name="Al-Omari J."/>
            <person name="Szerdahelyi S.G."/>
            <person name="Rado J."/>
        </authorList>
    </citation>
    <scope>NUCLEOTIDE SEQUENCE [LARGE SCALE GENOMIC DNA]</scope>
    <source>
        <strain evidence="3">UP-52</strain>
    </source>
</reference>
<dbReference type="InterPro" id="IPR017850">
    <property type="entry name" value="Alkaline_phosphatase_core_sf"/>
</dbReference>
<feature type="domain" description="Sulfatase N-terminal" evidence="1">
    <location>
        <begin position="53"/>
        <end position="343"/>
    </location>
</feature>
<evidence type="ECO:0000313" key="2">
    <source>
        <dbReference type="EMBL" id="MBE9461411.1"/>
    </source>
</evidence>
<organism evidence="2 3">
    <name type="scientific">Dyadobacter subterraneus</name>
    <dbReference type="NCBI Taxonomy" id="2773304"/>
    <lineage>
        <taxon>Bacteria</taxon>
        <taxon>Pseudomonadati</taxon>
        <taxon>Bacteroidota</taxon>
        <taxon>Cytophagia</taxon>
        <taxon>Cytophagales</taxon>
        <taxon>Spirosomataceae</taxon>
        <taxon>Dyadobacter</taxon>
    </lineage>
</organism>
<dbReference type="Proteomes" id="UP000634134">
    <property type="component" value="Unassembled WGS sequence"/>
</dbReference>
<dbReference type="Pfam" id="PF00884">
    <property type="entry name" value="Sulfatase"/>
    <property type="match status" value="1"/>
</dbReference>
<dbReference type="CDD" id="cd16027">
    <property type="entry name" value="SGSH"/>
    <property type="match status" value="1"/>
</dbReference>
<accession>A0ABR9W7G6</accession>
<dbReference type="RefSeq" id="WP_194119678.1">
    <property type="nucleotide sequence ID" value="NZ_JACYGY010000001.1"/>
</dbReference>
<evidence type="ECO:0000313" key="3">
    <source>
        <dbReference type="Proteomes" id="UP000634134"/>
    </source>
</evidence>
<dbReference type="PANTHER" id="PTHR43751:SF1">
    <property type="entry name" value="SULFATASE ATSG-RELATED"/>
    <property type="match status" value="1"/>
</dbReference>
<gene>
    <name evidence="2" type="ORF">IEE83_05910</name>
</gene>